<feature type="domain" description="Fibronectin type-III" evidence="2">
    <location>
        <begin position="353"/>
        <end position="445"/>
    </location>
</feature>
<comment type="caution">
    <text evidence="3">The sequence shown here is derived from an EMBL/GenBank/DDBJ whole genome shotgun (WGS) entry which is preliminary data.</text>
</comment>
<dbReference type="Pfam" id="PF00041">
    <property type="entry name" value="fn3"/>
    <property type="match status" value="6"/>
</dbReference>
<feature type="domain" description="Fibronectin type-III" evidence="2">
    <location>
        <begin position="238"/>
        <end position="329"/>
    </location>
</feature>
<proteinExistence type="predicted"/>
<gene>
    <name evidence="3" type="ORF">GBAR_LOCUS1778</name>
</gene>
<dbReference type="FunFam" id="2.60.40.10:FF:000028">
    <property type="entry name" value="Neuronal cell adhesion molecule"/>
    <property type="match status" value="1"/>
</dbReference>
<dbReference type="SUPFAM" id="SSF49265">
    <property type="entry name" value="Fibronectin type III"/>
    <property type="match status" value="4"/>
</dbReference>
<dbReference type="InterPro" id="IPR036116">
    <property type="entry name" value="FN3_sf"/>
</dbReference>
<accession>A0AA35W5Q4</accession>
<dbReference type="CDD" id="cd00063">
    <property type="entry name" value="FN3"/>
    <property type="match status" value="6"/>
</dbReference>
<keyword evidence="3" id="KW-0675">Receptor</keyword>
<reference evidence="3" key="1">
    <citation type="submission" date="2023-03" db="EMBL/GenBank/DDBJ databases">
        <authorList>
            <person name="Steffen K."/>
            <person name="Cardenas P."/>
        </authorList>
    </citation>
    <scope>NUCLEOTIDE SEQUENCE</scope>
</reference>
<name>A0AA35W5Q4_GEOBA</name>
<dbReference type="InterPro" id="IPR003961">
    <property type="entry name" value="FN3_dom"/>
</dbReference>
<keyword evidence="1" id="KW-0677">Repeat</keyword>
<dbReference type="PROSITE" id="PS50853">
    <property type="entry name" value="FN3"/>
    <property type="match status" value="5"/>
</dbReference>
<evidence type="ECO:0000259" key="2">
    <source>
        <dbReference type="PROSITE" id="PS50853"/>
    </source>
</evidence>
<protein>
    <submittedName>
        <fullName evidence="3">Receptor-type tyrosine-protein phosphatase F</fullName>
    </submittedName>
</protein>
<dbReference type="InterPro" id="IPR013783">
    <property type="entry name" value="Ig-like_fold"/>
</dbReference>
<dbReference type="PANTHER" id="PTHR46957">
    <property type="entry name" value="CYTOKINE RECEPTOR"/>
    <property type="match status" value="1"/>
</dbReference>
<dbReference type="InterPro" id="IPR050713">
    <property type="entry name" value="RTP_Phos/Ushers"/>
</dbReference>
<evidence type="ECO:0000256" key="1">
    <source>
        <dbReference type="ARBA" id="ARBA00022737"/>
    </source>
</evidence>
<evidence type="ECO:0000313" key="3">
    <source>
        <dbReference type="EMBL" id="CAI7995862.1"/>
    </source>
</evidence>
<feature type="domain" description="Fibronectin type-III" evidence="2">
    <location>
        <begin position="45"/>
        <end position="139"/>
    </location>
</feature>
<dbReference type="Gene3D" id="2.60.40.10">
    <property type="entry name" value="Immunoglobulins"/>
    <property type="match status" value="7"/>
</dbReference>
<feature type="domain" description="Fibronectin type-III" evidence="2">
    <location>
        <begin position="144"/>
        <end position="237"/>
    </location>
</feature>
<dbReference type="GO" id="GO:0016020">
    <property type="term" value="C:membrane"/>
    <property type="evidence" value="ECO:0007669"/>
    <property type="project" value="UniProtKB-SubCell"/>
</dbReference>
<evidence type="ECO:0000313" key="4">
    <source>
        <dbReference type="Proteomes" id="UP001174909"/>
    </source>
</evidence>
<organism evidence="3 4">
    <name type="scientific">Geodia barretti</name>
    <name type="common">Barrett's horny sponge</name>
    <dbReference type="NCBI Taxonomy" id="519541"/>
    <lineage>
        <taxon>Eukaryota</taxon>
        <taxon>Metazoa</taxon>
        <taxon>Porifera</taxon>
        <taxon>Demospongiae</taxon>
        <taxon>Heteroscleromorpha</taxon>
        <taxon>Tetractinellida</taxon>
        <taxon>Astrophorina</taxon>
        <taxon>Geodiidae</taxon>
        <taxon>Geodia</taxon>
    </lineage>
</organism>
<dbReference type="SMART" id="SM00060">
    <property type="entry name" value="FN3"/>
    <property type="match status" value="7"/>
</dbReference>
<feature type="domain" description="Fibronectin type-III" evidence="2">
    <location>
        <begin position="535"/>
        <end position="628"/>
    </location>
</feature>
<dbReference type="EMBL" id="CASHTH010000259">
    <property type="protein sequence ID" value="CAI7995862.1"/>
    <property type="molecule type" value="Genomic_DNA"/>
</dbReference>
<dbReference type="AlphaFoldDB" id="A0AA35W5Q4"/>
<keyword evidence="4" id="KW-1185">Reference proteome</keyword>
<sequence length="745" mass="81629">MTDVTITGLHPYYTYKCNISAVTVDIGPFSDYVKATTFEDSPSAPPGQVKVKDVGKRNATIKWNNPRMEHQNGIIRNFIIYVTPREVWLESTKYTTPSPQLQYTINDLHPFCIYTVTVTAVTTVAGPNSTDVDIQTMEDIPLGTPTNMSIQLLSSESLFVSWLPPPVEMQNGIIQSYSVSVQTTAVENATVLTSKWLNITIESLHPYYEYLVGVAAETVGIGPFSYWTISMPESAPSGPPNVMIKDVSSDEISLSWIAPQTDAQNGVVYGYTVEFSNNKGNDSVSFIINSTEYSIAAVPHTRYQMRVAARNSAGKGPFSTYLTVDTLQDGIYMQFYSLTVHHLLLLNAAPSFRPLSFKAVNTTSTSIHLEWEAPPPEHHNGIIRSYTVLCSERDSNDSMMELSTSIREVTVKELSPFLTYSCKVSAVSVSQGPYSDSLDITTLEDGKFCNSLTVPTKTSQWNGVLQYYIVYITQISSSNTILRALHTNTSSTNFTITDLHPYTFYQIKVGAVTIAPGPNSTAELIKTAEDIPSAPPQDITVNPISSNSISVTWRAPPQEKQNGDLRYYSITVLEVATGDMSWYNTTDSITHSIISSLHPYYVYEIKVAAVTVGLGQFSDHVSVLMPEEAASRPLPDTNNSKIVINLWQPGPDELHGSRVYHYVATVVDTPISGNTTNVTSQQLVNIGSLKPGRTYACSVAGETESQGPVSQSFSTTKIEVPGAVQSLTALAVFSSLGEYFLATSN</sequence>
<dbReference type="Proteomes" id="UP001174909">
    <property type="component" value="Unassembled WGS sequence"/>
</dbReference>
<dbReference type="PANTHER" id="PTHR46957:SF3">
    <property type="entry name" value="CYTOKINE RECEPTOR"/>
    <property type="match status" value="1"/>
</dbReference>